<dbReference type="HOGENOM" id="CLU_2999285_0_0_1"/>
<name>A0A0D3E7Z3_BRAOL</name>
<evidence type="ECO:0000313" key="2">
    <source>
        <dbReference type="Proteomes" id="UP000032141"/>
    </source>
</evidence>
<dbReference type="EnsemblPlants" id="Bo9g076060.1">
    <property type="protein sequence ID" value="Bo9g076060.1"/>
    <property type="gene ID" value="Bo9g076060"/>
</dbReference>
<accession>A0A0D3E7Z3</accession>
<dbReference type="AlphaFoldDB" id="A0A0D3E7Z3"/>
<reference evidence="1 2" key="1">
    <citation type="journal article" date="2014" name="Genome Biol.">
        <title>Transcriptome and methylome profiling reveals relics of genome dominance in the mesopolyploid Brassica oleracea.</title>
        <authorList>
            <person name="Parkin I.A."/>
            <person name="Koh C."/>
            <person name="Tang H."/>
            <person name="Robinson S.J."/>
            <person name="Kagale S."/>
            <person name="Clarke W.E."/>
            <person name="Town C.D."/>
            <person name="Nixon J."/>
            <person name="Krishnakumar V."/>
            <person name="Bidwell S.L."/>
            <person name="Denoeud F."/>
            <person name="Belcram H."/>
            <person name="Links M.G."/>
            <person name="Just J."/>
            <person name="Clarke C."/>
            <person name="Bender T."/>
            <person name="Huebert T."/>
            <person name="Mason A.S."/>
            <person name="Pires J.C."/>
            <person name="Barker G."/>
            <person name="Moore J."/>
            <person name="Walley P.G."/>
            <person name="Manoli S."/>
            <person name="Batley J."/>
            <person name="Edwards D."/>
            <person name="Nelson M.N."/>
            <person name="Wang X."/>
            <person name="Paterson A.H."/>
            <person name="King G."/>
            <person name="Bancroft I."/>
            <person name="Chalhoub B."/>
            <person name="Sharpe A.G."/>
        </authorList>
    </citation>
    <scope>NUCLEOTIDE SEQUENCE</scope>
    <source>
        <strain evidence="1 2">cv. TO1000</strain>
    </source>
</reference>
<dbReference type="Proteomes" id="UP000032141">
    <property type="component" value="Chromosome C9"/>
</dbReference>
<organism evidence="1 2">
    <name type="scientific">Brassica oleracea var. oleracea</name>
    <dbReference type="NCBI Taxonomy" id="109376"/>
    <lineage>
        <taxon>Eukaryota</taxon>
        <taxon>Viridiplantae</taxon>
        <taxon>Streptophyta</taxon>
        <taxon>Embryophyta</taxon>
        <taxon>Tracheophyta</taxon>
        <taxon>Spermatophyta</taxon>
        <taxon>Magnoliopsida</taxon>
        <taxon>eudicotyledons</taxon>
        <taxon>Gunneridae</taxon>
        <taxon>Pentapetalae</taxon>
        <taxon>rosids</taxon>
        <taxon>malvids</taxon>
        <taxon>Brassicales</taxon>
        <taxon>Brassicaceae</taxon>
        <taxon>Brassiceae</taxon>
        <taxon>Brassica</taxon>
    </lineage>
</organism>
<proteinExistence type="predicted"/>
<dbReference type="Gramene" id="Bo9g076060.1">
    <property type="protein sequence ID" value="Bo9g076060.1"/>
    <property type="gene ID" value="Bo9g076060"/>
</dbReference>
<reference evidence="1" key="2">
    <citation type="submission" date="2015-03" db="UniProtKB">
        <authorList>
            <consortium name="EnsemblPlants"/>
        </authorList>
    </citation>
    <scope>IDENTIFICATION</scope>
</reference>
<protein>
    <submittedName>
        <fullName evidence="1">Uncharacterized protein</fullName>
    </submittedName>
</protein>
<evidence type="ECO:0000313" key="1">
    <source>
        <dbReference type="EnsemblPlants" id="Bo9g076060.1"/>
    </source>
</evidence>
<sequence>MREESLCVCLPQNLTVQKGKLCLNQRGSPRDLSVRKNGESVCLDVDLDSGNVVTRSC</sequence>
<keyword evidence="2" id="KW-1185">Reference proteome</keyword>